<dbReference type="Proteomes" id="UP000729402">
    <property type="component" value="Unassembled WGS sequence"/>
</dbReference>
<reference evidence="2" key="2">
    <citation type="submission" date="2021-02" db="EMBL/GenBank/DDBJ databases">
        <authorList>
            <person name="Kimball J.A."/>
            <person name="Haas M.W."/>
            <person name="Macchietto M."/>
            <person name="Kono T."/>
            <person name="Duquette J."/>
            <person name="Shao M."/>
        </authorList>
    </citation>
    <scope>NUCLEOTIDE SEQUENCE</scope>
    <source>
        <tissue evidence="2">Fresh leaf tissue</tissue>
    </source>
</reference>
<organism evidence="2 3">
    <name type="scientific">Zizania palustris</name>
    <name type="common">Northern wild rice</name>
    <dbReference type="NCBI Taxonomy" id="103762"/>
    <lineage>
        <taxon>Eukaryota</taxon>
        <taxon>Viridiplantae</taxon>
        <taxon>Streptophyta</taxon>
        <taxon>Embryophyta</taxon>
        <taxon>Tracheophyta</taxon>
        <taxon>Spermatophyta</taxon>
        <taxon>Magnoliopsida</taxon>
        <taxon>Liliopsida</taxon>
        <taxon>Poales</taxon>
        <taxon>Poaceae</taxon>
        <taxon>BOP clade</taxon>
        <taxon>Oryzoideae</taxon>
        <taxon>Oryzeae</taxon>
        <taxon>Zizaniinae</taxon>
        <taxon>Zizania</taxon>
    </lineage>
</organism>
<keyword evidence="3" id="KW-1185">Reference proteome</keyword>
<evidence type="ECO:0000256" key="1">
    <source>
        <dbReference type="SAM" id="MobiDB-lite"/>
    </source>
</evidence>
<feature type="region of interest" description="Disordered" evidence="1">
    <location>
        <begin position="1"/>
        <end position="21"/>
    </location>
</feature>
<reference evidence="2" key="1">
    <citation type="journal article" date="2021" name="bioRxiv">
        <title>Whole Genome Assembly and Annotation of Northern Wild Rice, Zizania palustris L., Supports a Whole Genome Duplication in the Zizania Genus.</title>
        <authorList>
            <person name="Haas M."/>
            <person name="Kono T."/>
            <person name="Macchietto M."/>
            <person name="Millas R."/>
            <person name="McGilp L."/>
            <person name="Shao M."/>
            <person name="Duquette J."/>
            <person name="Hirsch C.N."/>
            <person name="Kimball J."/>
        </authorList>
    </citation>
    <scope>NUCLEOTIDE SEQUENCE</scope>
    <source>
        <tissue evidence="2">Fresh leaf tissue</tissue>
    </source>
</reference>
<dbReference type="AlphaFoldDB" id="A0A8J5V9X6"/>
<name>A0A8J5V9X6_ZIZPA</name>
<evidence type="ECO:0000313" key="2">
    <source>
        <dbReference type="EMBL" id="KAG8056745.1"/>
    </source>
</evidence>
<accession>A0A8J5V9X6</accession>
<sequence>MDATNHGAPTIPPRLTKPDRPAAAAFVSPAVAVSNHAVPLAVRSIASPPSSKPAASPLQGEIAWHLLSEQSCISHVDG</sequence>
<comment type="caution">
    <text evidence="2">The sequence shown here is derived from an EMBL/GenBank/DDBJ whole genome shotgun (WGS) entry which is preliminary data.</text>
</comment>
<protein>
    <submittedName>
        <fullName evidence="2">Uncharacterized protein</fullName>
    </submittedName>
</protein>
<dbReference type="EMBL" id="JAAALK010000287">
    <property type="protein sequence ID" value="KAG8056745.1"/>
    <property type="molecule type" value="Genomic_DNA"/>
</dbReference>
<gene>
    <name evidence="2" type="ORF">GUJ93_ZPchr0002g26633</name>
</gene>
<evidence type="ECO:0000313" key="3">
    <source>
        <dbReference type="Proteomes" id="UP000729402"/>
    </source>
</evidence>
<proteinExistence type="predicted"/>